<dbReference type="Gene3D" id="1.20.120.80">
    <property type="entry name" value="Cytochrome c oxidase, subunit III, four-helix bundle"/>
    <property type="match status" value="1"/>
</dbReference>
<dbReference type="GO" id="GO:0004129">
    <property type="term" value="F:cytochrome-c oxidase activity"/>
    <property type="evidence" value="ECO:0007669"/>
    <property type="project" value="InterPro"/>
</dbReference>
<protein>
    <recommendedName>
        <fullName evidence="3 8">Cytochrome c oxidase subunit 3</fullName>
    </recommendedName>
</protein>
<dbReference type="EMBL" id="AY966424">
    <property type="protein sequence ID" value="AAY46024.1"/>
    <property type="molecule type" value="Genomic_DNA"/>
</dbReference>
<evidence type="ECO:0000256" key="3">
    <source>
        <dbReference type="ARBA" id="ARBA00015944"/>
    </source>
</evidence>
<dbReference type="Pfam" id="PF00510">
    <property type="entry name" value="COX3"/>
    <property type="match status" value="1"/>
</dbReference>
<evidence type="ECO:0000256" key="2">
    <source>
        <dbReference type="ARBA" id="ARBA00010581"/>
    </source>
</evidence>
<evidence type="ECO:0000259" key="10">
    <source>
        <dbReference type="PROSITE" id="PS50253"/>
    </source>
</evidence>
<accession>Q2HJM2</accession>
<dbReference type="InterPro" id="IPR013833">
    <property type="entry name" value="Cyt_c_oxidase_su3_a-hlx"/>
</dbReference>
<feature type="transmembrane region" description="Helical" evidence="9">
    <location>
        <begin position="162"/>
        <end position="182"/>
    </location>
</feature>
<dbReference type="GO" id="GO:0016020">
    <property type="term" value="C:membrane"/>
    <property type="evidence" value="ECO:0007669"/>
    <property type="project" value="UniProtKB-SubCell"/>
</dbReference>
<keyword evidence="5" id="KW-1278">Translocase</keyword>
<dbReference type="Gene3D" id="1.10.287.70">
    <property type="match status" value="1"/>
</dbReference>
<dbReference type="SUPFAM" id="SSF81452">
    <property type="entry name" value="Cytochrome c oxidase subunit III-like"/>
    <property type="match status" value="1"/>
</dbReference>
<name>Q2HJM2_9NEOP</name>
<dbReference type="InterPro" id="IPR024791">
    <property type="entry name" value="Cyt_c/ubiquinol_Oxase_su3"/>
</dbReference>
<evidence type="ECO:0000313" key="11">
    <source>
        <dbReference type="EMBL" id="AAY46024.1"/>
    </source>
</evidence>
<feature type="transmembrane region" description="Helical" evidence="9">
    <location>
        <begin position="194"/>
        <end position="220"/>
    </location>
</feature>
<reference evidence="11" key="1">
    <citation type="journal article" date="2006" name="Insect Mol. Biol.">
        <title>Extraordinary number of gene rearrangements in the mitochondrial genomes of lice (Phthiraptera: Insecta).</title>
        <authorList>
            <person name="Covacin C."/>
            <person name="Shao R."/>
            <person name="Cameron S."/>
            <person name="Barker S.C."/>
        </authorList>
    </citation>
    <scope>NUCLEOTIDE SEQUENCE</scope>
</reference>
<evidence type="ECO:0000256" key="9">
    <source>
        <dbReference type="SAM" id="Phobius"/>
    </source>
</evidence>
<evidence type="ECO:0000256" key="7">
    <source>
        <dbReference type="ARBA" id="ARBA00023136"/>
    </source>
</evidence>
<dbReference type="PANTHER" id="PTHR11403">
    <property type="entry name" value="CYTOCHROME C OXIDASE SUBUNIT III"/>
    <property type="match status" value="1"/>
</dbReference>
<dbReference type="CDD" id="cd01665">
    <property type="entry name" value="Cyt_c_Oxidase_III"/>
    <property type="match status" value="1"/>
</dbReference>
<sequence>MHMMKSLLSFHLVTISPWPLFMSANSYFFMMGMMKMVMLKKVDLLILSSIMMMFVFFMWMRDIIRESTYSGEHTNKVVEGLKLGMILFIISELMFFFSFFWGAIYVGSHPSIFIGALWPSWGISPIENMNVPLLGTLILLSSGVTVTICHKQMLENVYEPKFLFITIILGVMFSILQMMEYIENSFCFNDSVYGSFFFLATGFHGFHVILGTIMLSSMLFRKTKGHFSNSHMTG</sequence>
<geneLocation type="mitochondrion" evidence="11"/>
<feature type="domain" description="Heme-copper oxidase subunit III family profile" evidence="10">
    <location>
        <begin position="6"/>
        <end position="234"/>
    </location>
</feature>
<dbReference type="GO" id="GO:0006123">
    <property type="term" value="P:mitochondrial electron transport, cytochrome c to oxygen"/>
    <property type="evidence" value="ECO:0007669"/>
    <property type="project" value="TreeGrafter"/>
</dbReference>
<gene>
    <name evidence="11" type="primary">cox3</name>
</gene>
<evidence type="ECO:0000256" key="6">
    <source>
        <dbReference type="ARBA" id="ARBA00022989"/>
    </source>
</evidence>
<keyword evidence="7 9" id="KW-0472">Membrane</keyword>
<proteinExistence type="inferred from homology"/>
<dbReference type="AlphaFoldDB" id="Q2HJM2"/>
<dbReference type="PANTHER" id="PTHR11403:SF7">
    <property type="entry name" value="CYTOCHROME C OXIDASE SUBUNIT 3"/>
    <property type="match status" value="1"/>
</dbReference>
<dbReference type="PROSITE" id="PS50253">
    <property type="entry name" value="COX3"/>
    <property type="match status" value="1"/>
</dbReference>
<organism evidence="11">
    <name type="scientific">Gliricola porcelli</name>
    <dbReference type="NCBI Taxonomy" id="186203"/>
    <lineage>
        <taxon>Eukaryota</taxon>
        <taxon>Metazoa</taxon>
        <taxon>Ecdysozoa</taxon>
        <taxon>Arthropoda</taxon>
        <taxon>Hexapoda</taxon>
        <taxon>Insecta</taxon>
        <taxon>Pterygota</taxon>
        <taxon>Neoptera</taxon>
        <taxon>Paraneoptera</taxon>
        <taxon>Psocodea</taxon>
        <taxon>Troctomorpha</taxon>
        <taxon>Phthiraptera</taxon>
        <taxon>Amblycera</taxon>
        <taxon>Gyropidae</taxon>
        <taxon>Gliricola</taxon>
    </lineage>
</organism>
<evidence type="ECO:0000256" key="4">
    <source>
        <dbReference type="ARBA" id="ARBA00022692"/>
    </source>
</evidence>
<feature type="transmembrane region" description="Helical" evidence="9">
    <location>
        <begin position="131"/>
        <end position="150"/>
    </location>
</feature>
<dbReference type="InterPro" id="IPR000298">
    <property type="entry name" value="Cyt_c_oxidase-like_su3"/>
</dbReference>
<comment type="similarity">
    <text evidence="2 8">Belongs to the cytochrome c oxidase subunit 3 family.</text>
</comment>
<comment type="subcellular location">
    <subcellularLocation>
        <location evidence="1">Membrane</location>
        <topology evidence="1">Multi-pass membrane protein</topology>
    </subcellularLocation>
</comment>
<evidence type="ECO:0000256" key="1">
    <source>
        <dbReference type="ARBA" id="ARBA00004141"/>
    </source>
</evidence>
<feature type="transmembrane region" description="Helical" evidence="9">
    <location>
        <begin position="81"/>
        <end position="104"/>
    </location>
</feature>
<feature type="non-terminal residue" evidence="11">
    <location>
        <position position="234"/>
    </location>
</feature>
<dbReference type="InterPro" id="IPR033945">
    <property type="entry name" value="Cyt_c_oxase_su3_dom"/>
</dbReference>
<evidence type="ECO:0000256" key="8">
    <source>
        <dbReference type="RuleBase" id="RU003375"/>
    </source>
</evidence>
<evidence type="ECO:0000256" key="5">
    <source>
        <dbReference type="ARBA" id="ARBA00022967"/>
    </source>
</evidence>
<feature type="transmembrane region" description="Helical" evidence="9">
    <location>
        <begin position="42"/>
        <end position="60"/>
    </location>
</feature>
<keyword evidence="6 9" id="KW-1133">Transmembrane helix</keyword>
<comment type="function">
    <text evidence="8">Component of the cytochrome c oxidase, the last enzyme in the mitochondrial electron transport chain which drives oxidative phosphorylation. The respiratory chain contains 3 multisubunit complexes succinate dehydrogenase (complex II, CII), ubiquinol-cytochrome c oxidoreductase (cytochrome b-c1 complex, complex III, CIII) and cytochrome c oxidase (complex IV, CIV), that cooperate to transfer electrons derived from NADH and succinate to molecular oxygen, creating an electrochemical gradient over the inner membrane that drives transmembrane transport and the ATP synthase. Cytochrome c oxidase is the component of the respiratory chain that catalyzes the reduction of oxygen to water. Electrons originating from reduced cytochrome c in the intermembrane space (IMS) are transferred via the dinuclear copper A center (CU(A)) of subunit 2 and heme A of subunit 1 to the active site in subunit 1, a binuclear center (BNC) formed by heme A3 and copper B (CU(B)). The BNC reduces molecular oxygen to 2 water molecules using 4 electrons from cytochrome c in the IMS and 4 protons from the mitochondrial matrix.</text>
</comment>
<dbReference type="InterPro" id="IPR035973">
    <property type="entry name" value="Cyt_c_oxidase_su3-like_sf"/>
</dbReference>
<keyword evidence="8 11" id="KW-0496">Mitochondrion</keyword>
<dbReference type="GO" id="GO:0005739">
    <property type="term" value="C:mitochondrion"/>
    <property type="evidence" value="ECO:0007669"/>
    <property type="project" value="TreeGrafter"/>
</dbReference>
<keyword evidence="4 8" id="KW-0812">Transmembrane</keyword>